<gene>
    <name evidence="1" type="ORF">ACFPVY_16150</name>
</gene>
<keyword evidence="2" id="KW-1185">Reference proteome</keyword>
<dbReference type="InterPro" id="IPR019861">
    <property type="entry name" value="PorP/SprF_Bacteroidetes"/>
</dbReference>
<feature type="non-terminal residue" evidence="1">
    <location>
        <position position="1"/>
    </location>
</feature>
<dbReference type="RefSeq" id="WP_379793183.1">
    <property type="nucleotide sequence ID" value="NZ_JBHSQB010000019.1"/>
</dbReference>
<accession>A0ABW1PR91</accession>
<dbReference type="EMBL" id="JBHSQB010000019">
    <property type="protein sequence ID" value="MFC6098185.1"/>
    <property type="molecule type" value="Genomic_DNA"/>
</dbReference>
<name>A0ABW1PR91_9FLAO</name>
<evidence type="ECO:0000313" key="1">
    <source>
        <dbReference type="EMBL" id="MFC6098185.1"/>
    </source>
</evidence>
<dbReference type="Proteomes" id="UP001596287">
    <property type="component" value="Unassembled WGS sequence"/>
</dbReference>
<evidence type="ECO:0000313" key="2">
    <source>
        <dbReference type="Proteomes" id="UP001596287"/>
    </source>
</evidence>
<sequence>FSGNFLINDKFTLGAAYRWSAAWSAMAGFQITDGLFVGYAYDAETTKLANYNSGSHEIFLRFELFSKYDKIISPRFF</sequence>
<dbReference type="Pfam" id="PF11751">
    <property type="entry name" value="PorP_SprF"/>
    <property type="match status" value="1"/>
</dbReference>
<proteinExistence type="predicted"/>
<organism evidence="1 2">
    <name type="scientific">Flavobacterium qiangtangense</name>
    <dbReference type="NCBI Taxonomy" id="1442595"/>
    <lineage>
        <taxon>Bacteria</taxon>
        <taxon>Pseudomonadati</taxon>
        <taxon>Bacteroidota</taxon>
        <taxon>Flavobacteriia</taxon>
        <taxon>Flavobacteriales</taxon>
        <taxon>Flavobacteriaceae</taxon>
        <taxon>Flavobacterium</taxon>
    </lineage>
</organism>
<protein>
    <submittedName>
        <fullName evidence="1">Type IX secretion system membrane protein PorP/SprF</fullName>
    </submittedName>
</protein>
<comment type="caution">
    <text evidence="1">The sequence shown here is derived from an EMBL/GenBank/DDBJ whole genome shotgun (WGS) entry which is preliminary data.</text>
</comment>
<reference evidence="2" key="1">
    <citation type="journal article" date="2019" name="Int. J. Syst. Evol. Microbiol.">
        <title>The Global Catalogue of Microorganisms (GCM) 10K type strain sequencing project: providing services to taxonomists for standard genome sequencing and annotation.</title>
        <authorList>
            <consortium name="The Broad Institute Genomics Platform"/>
            <consortium name="The Broad Institute Genome Sequencing Center for Infectious Disease"/>
            <person name="Wu L."/>
            <person name="Ma J."/>
        </authorList>
    </citation>
    <scope>NUCLEOTIDE SEQUENCE [LARGE SCALE GENOMIC DNA]</scope>
    <source>
        <strain evidence="2">CCUG 49679</strain>
    </source>
</reference>